<dbReference type="STRING" id="1125876.SAMN05443292_0070"/>
<evidence type="ECO:0000313" key="1">
    <source>
        <dbReference type="EMBL" id="SFH77803.1"/>
    </source>
</evidence>
<accession>A0A1I3CTQ2</accession>
<sequence>MINYNGDLAIDLDTVKAIKMVFLPQGGNLIFEFNNMIVPIKNEDTGEMELKSFRNDAISHYIDMRDSLRAYFDEWVEFWQESKK</sequence>
<dbReference type="RefSeq" id="WP_221404916.1">
    <property type="nucleotide sequence ID" value="NZ_FOQT01000001.1"/>
</dbReference>
<dbReference type="Proteomes" id="UP000198931">
    <property type="component" value="Unassembled WGS sequence"/>
</dbReference>
<evidence type="ECO:0000313" key="2">
    <source>
        <dbReference type="Proteomes" id="UP000198931"/>
    </source>
</evidence>
<name>A0A1I3CTQ2_9FLAO</name>
<dbReference type="EMBL" id="FOQT01000001">
    <property type="protein sequence ID" value="SFH77803.1"/>
    <property type="molecule type" value="Genomic_DNA"/>
</dbReference>
<keyword evidence="2" id="KW-1185">Reference proteome</keyword>
<gene>
    <name evidence="1" type="ORF">SAMN05443292_0070</name>
</gene>
<reference evidence="1 2" key="1">
    <citation type="submission" date="2016-10" db="EMBL/GenBank/DDBJ databases">
        <authorList>
            <person name="de Groot N.N."/>
        </authorList>
    </citation>
    <scope>NUCLEOTIDE SEQUENCE [LARGE SCALE GENOMIC DNA]</scope>
    <source>
        <strain evidence="1 2">DSM 26000</strain>
    </source>
</reference>
<dbReference type="AlphaFoldDB" id="A0A1I3CTQ2"/>
<organism evidence="1 2">
    <name type="scientific">Halpernia frigidisoli</name>
    <dbReference type="NCBI Taxonomy" id="1125876"/>
    <lineage>
        <taxon>Bacteria</taxon>
        <taxon>Pseudomonadati</taxon>
        <taxon>Bacteroidota</taxon>
        <taxon>Flavobacteriia</taxon>
        <taxon>Flavobacteriales</taxon>
        <taxon>Weeksellaceae</taxon>
        <taxon>Chryseobacterium group</taxon>
        <taxon>Halpernia</taxon>
    </lineage>
</organism>
<proteinExistence type="predicted"/>
<protein>
    <submittedName>
        <fullName evidence="1">Uncharacterized protein</fullName>
    </submittedName>
</protein>